<evidence type="ECO:0000256" key="1">
    <source>
        <dbReference type="ARBA" id="ARBA00001933"/>
    </source>
</evidence>
<comment type="similarity">
    <text evidence="2 6">Belongs to the class-III pyridoxal-phosphate-dependent aminotransferase family.</text>
</comment>
<dbReference type="PANTHER" id="PTHR11986">
    <property type="entry name" value="AMINOTRANSFERASE CLASS III"/>
    <property type="match status" value="1"/>
</dbReference>
<organism evidence="7 9">
    <name type="scientific">Sulfodiicoccus acidiphilus</name>
    <dbReference type="NCBI Taxonomy" id="1670455"/>
    <lineage>
        <taxon>Archaea</taxon>
        <taxon>Thermoproteota</taxon>
        <taxon>Thermoprotei</taxon>
        <taxon>Sulfolobales</taxon>
        <taxon>Sulfolobaceae</taxon>
        <taxon>Sulfodiicoccus</taxon>
    </lineage>
</organism>
<evidence type="ECO:0000313" key="8">
    <source>
        <dbReference type="EMBL" id="GGT88062.1"/>
    </source>
</evidence>
<dbReference type="AlphaFoldDB" id="A0A348B410"/>
<dbReference type="Gene3D" id="3.90.1150.10">
    <property type="entry name" value="Aspartate Aminotransferase, domain 1"/>
    <property type="match status" value="1"/>
</dbReference>
<dbReference type="PANTHER" id="PTHR11986:SF58">
    <property type="entry name" value="LEUCINE_METHIONINE RACEMASE"/>
    <property type="match status" value="1"/>
</dbReference>
<dbReference type="OrthoDB" id="6534at2157"/>
<dbReference type="GO" id="GO:0042802">
    <property type="term" value="F:identical protein binding"/>
    <property type="evidence" value="ECO:0007669"/>
    <property type="project" value="TreeGrafter"/>
</dbReference>
<dbReference type="FunFam" id="3.40.640.10:FF:000004">
    <property type="entry name" value="Acetylornithine aminotransferase"/>
    <property type="match status" value="1"/>
</dbReference>
<protein>
    <submittedName>
        <fullName evidence="7">Aspartate aminotransferase family protein</fullName>
        <ecNumber evidence="7">2.6.1.19</ecNumber>
    </submittedName>
</protein>
<keyword evidence="3" id="KW-0028">Amino-acid biosynthesis</keyword>
<keyword evidence="4 6" id="KW-0663">Pyridoxal phosphate</keyword>
<keyword evidence="9" id="KW-1185">Reference proteome</keyword>
<evidence type="ECO:0000256" key="3">
    <source>
        <dbReference type="ARBA" id="ARBA00022605"/>
    </source>
</evidence>
<dbReference type="RefSeq" id="WP_126450114.1">
    <property type="nucleotide sequence ID" value="NZ_AP018553.1"/>
</dbReference>
<proteinExistence type="inferred from homology"/>
<evidence type="ECO:0000256" key="4">
    <source>
        <dbReference type="ARBA" id="ARBA00022898"/>
    </source>
</evidence>
<reference evidence="8" key="4">
    <citation type="submission" date="2020-09" db="EMBL/GenBank/DDBJ databases">
        <authorList>
            <person name="Sun Q."/>
            <person name="Ohkuma M."/>
        </authorList>
    </citation>
    <scope>NUCLEOTIDE SEQUENCE</scope>
    <source>
        <strain evidence="8">JCM 31740</strain>
    </source>
</reference>
<reference evidence="7" key="3">
    <citation type="journal article" date="2019" name="BMC Res. Notes">
        <title>Complete genome sequence of the Sulfodiicoccus acidiphilus strain HS-1T, the first crenarchaeon that lacks polB3, isolated from an acidic hot spring in Ohwaku-dani, Hakone, Japan.</title>
        <authorList>
            <person name="Sakai H.D."/>
            <person name="Kurosawa N."/>
        </authorList>
    </citation>
    <scope>NUCLEOTIDE SEQUENCE</scope>
    <source>
        <strain evidence="7">HS-1</strain>
    </source>
</reference>
<evidence type="ECO:0000256" key="5">
    <source>
        <dbReference type="ARBA" id="ARBA00023154"/>
    </source>
</evidence>
<sequence>METTALNYPKYFRIAIKEAKGSTIVDVDGNVFLDWVAGIAVMNLGHNNPLVRRAVERQLDSVWHALEVPTEVRVEFLKKFKETLSFDPKVLFTTTGADACEAAVKVARWKTRRRKVIAFEGAYHGITAGTLGLTFESEYKRFTQFYDDMVVRVPYPYTFRCDHQDCLNHTLEAVAEAVRLNIDDVAAIMVEPILGEGGYVVPPEGFLRGLREIADRWDLVMIVDEVQTGVGRTGKVWAHQWENITPDIMCASKAIGSGIPMSLVAYRKDLVELPRAFHLGTYRGNPLGLAAGKAVLDGLTEELLERVRTVGERLRTRFQEINEEVADGKMDVRGKGFMIGFELVRDEKRPWPEGTVAMIGALLKRGVLMYKCGIHSNVLRFMAPLTTPEGLLDRGLDAFASALREVLSESGPSPATP</sequence>
<dbReference type="InterPro" id="IPR015422">
    <property type="entry name" value="PyrdxlP-dep_Trfase_small"/>
</dbReference>
<dbReference type="InterPro" id="IPR049704">
    <property type="entry name" value="Aminotrans_3_PPA_site"/>
</dbReference>
<keyword evidence="7" id="KW-0808">Transferase</keyword>
<keyword evidence="5" id="KW-0457">Lysine biosynthesis</keyword>
<reference evidence="9" key="2">
    <citation type="submission" date="2018-04" db="EMBL/GenBank/DDBJ databases">
        <title>Complete genome sequence of Sulfodiicoccus acidiphilus strain HS-1.</title>
        <authorList>
            <person name="Sakai H.D."/>
            <person name="Kurosawa N."/>
        </authorList>
    </citation>
    <scope>NUCLEOTIDE SEQUENCE [LARGE SCALE GENOMIC DNA]</scope>
    <source>
        <strain evidence="9">HS-1</strain>
    </source>
</reference>
<dbReference type="SUPFAM" id="SSF53383">
    <property type="entry name" value="PLP-dependent transferases"/>
    <property type="match status" value="1"/>
</dbReference>
<dbReference type="KEGG" id="sacd:HS1genome_1301"/>
<dbReference type="GeneID" id="38666818"/>
<dbReference type="GO" id="GO:0030170">
    <property type="term" value="F:pyridoxal phosphate binding"/>
    <property type="evidence" value="ECO:0007669"/>
    <property type="project" value="InterPro"/>
</dbReference>
<dbReference type="GO" id="GO:0009085">
    <property type="term" value="P:lysine biosynthetic process"/>
    <property type="evidence" value="ECO:0007669"/>
    <property type="project" value="UniProtKB-KW"/>
</dbReference>
<keyword evidence="7" id="KW-0032">Aminotransferase</keyword>
<dbReference type="Gene3D" id="3.40.640.10">
    <property type="entry name" value="Type I PLP-dependent aspartate aminotransferase-like (Major domain)"/>
    <property type="match status" value="1"/>
</dbReference>
<dbReference type="InterPro" id="IPR050103">
    <property type="entry name" value="Class-III_PLP-dep_AT"/>
</dbReference>
<dbReference type="Proteomes" id="UP000616143">
    <property type="component" value="Unassembled WGS sequence"/>
</dbReference>
<gene>
    <name evidence="8" type="ORF">GCM10007116_02510</name>
    <name evidence="7" type="ORF">HS1genome_1301</name>
</gene>
<comment type="cofactor">
    <cofactor evidence="1">
        <name>pyridoxal 5'-phosphate</name>
        <dbReference type="ChEBI" id="CHEBI:597326"/>
    </cofactor>
</comment>
<dbReference type="EMBL" id="BMQS01000002">
    <property type="protein sequence ID" value="GGT88062.1"/>
    <property type="molecule type" value="Genomic_DNA"/>
</dbReference>
<dbReference type="InterPro" id="IPR005814">
    <property type="entry name" value="Aminotrans_3"/>
</dbReference>
<dbReference type="InterPro" id="IPR015421">
    <property type="entry name" value="PyrdxlP-dep_Trfase_major"/>
</dbReference>
<dbReference type="EC" id="2.6.1.19" evidence="7"/>
<evidence type="ECO:0000313" key="9">
    <source>
        <dbReference type="Proteomes" id="UP000276741"/>
    </source>
</evidence>
<reference evidence="8" key="1">
    <citation type="journal article" date="2014" name="Int. J. Syst. Evol. Microbiol.">
        <title>Complete genome sequence of Corynebacterium casei LMG S-19264T (=DSM 44701T), isolated from a smear-ripened cheese.</title>
        <authorList>
            <consortium name="US DOE Joint Genome Institute (JGI-PGF)"/>
            <person name="Walter F."/>
            <person name="Albersmeier A."/>
            <person name="Kalinowski J."/>
            <person name="Ruckert C."/>
        </authorList>
    </citation>
    <scope>NUCLEOTIDE SEQUENCE</scope>
    <source>
        <strain evidence="8">JCM 31740</strain>
    </source>
</reference>
<dbReference type="Proteomes" id="UP000276741">
    <property type="component" value="Chromosome"/>
</dbReference>
<evidence type="ECO:0000313" key="7">
    <source>
        <dbReference type="EMBL" id="BBD72912.1"/>
    </source>
</evidence>
<name>A0A348B410_9CREN</name>
<accession>A0A348B410</accession>
<dbReference type="InterPro" id="IPR015424">
    <property type="entry name" value="PyrdxlP-dep_Trfase"/>
</dbReference>
<dbReference type="CDD" id="cd00610">
    <property type="entry name" value="OAT_like"/>
    <property type="match status" value="1"/>
</dbReference>
<dbReference type="PROSITE" id="PS00600">
    <property type="entry name" value="AA_TRANSFER_CLASS_3"/>
    <property type="match status" value="1"/>
</dbReference>
<evidence type="ECO:0000256" key="6">
    <source>
        <dbReference type="RuleBase" id="RU003560"/>
    </source>
</evidence>
<dbReference type="EMBL" id="AP018553">
    <property type="protein sequence ID" value="BBD72912.1"/>
    <property type="molecule type" value="Genomic_DNA"/>
</dbReference>
<dbReference type="GO" id="GO:0034386">
    <property type="term" value="F:4-aminobutyrate:2-oxoglutarate transaminase activity"/>
    <property type="evidence" value="ECO:0007669"/>
    <property type="project" value="UniProtKB-EC"/>
</dbReference>
<evidence type="ECO:0000256" key="2">
    <source>
        <dbReference type="ARBA" id="ARBA00008954"/>
    </source>
</evidence>
<dbReference type="Pfam" id="PF00202">
    <property type="entry name" value="Aminotran_3"/>
    <property type="match status" value="1"/>
</dbReference>
<dbReference type="PIRSF" id="PIRSF000521">
    <property type="entry name" value="Transaminase_4ab_Lys_Orn"/>
    <property type="match status" value="1"/>
</dbReference>